<evidence type="ECO:0000313" key="2">
    <source>
        <dbReference type="EMBL" id="TPW27218.1"/>
    </source>
</evidence>
<gene>
    <name evidence="2" type="ORF">FJU08_20740</name>
</gene>
<evidence type="ECO:0000313" key="3">
    <source>
        <dbReference type="Proteomes" id="UP000318801"/>
    </source>
</evidence>
<evidence type="ECO:0000259" key="1">
    <source>
        <dbReference type="Pfam" id="PF10030"/>
    </source>
</evidence>
<feature type="domain" description="DUF2272" evidence="1">
    <location>
        <begin position="57"/>
        <end position="226"/>
    </location>
</feature>
<comment type="caution">
    <text evidence="2">The sequence shown here is derived from an EMBL/GenBank/DDBJ whole genome shotgun (WGS) entry which is preliminary data.</text>
</comment>
<accession>A0A506U148</accession>
<organism evidence="2 3">
    <name type="scientific">Martelella alba</name>
    <dbReference type="NCBI Taxonomy" id="2590451"/>
    <lineage>
        <taxon>Bacteria</taxon>
        <taxon>Pseudomonadati</taxon>
        <taxon>Pseudomonadota</taxon>
        <taxon>Alphaproteobacteria</taxon>
        <taxon>Hyphomicrobiales</taxon>
        <taxon>Aurantimonadaceae</taxon>
        <taxon>Martelella</taxon>
    </lineage>
</organism>
<proteinExistence type="predicted"/>
<protein>
    <submittedName>
        <fullName evidence="2">DUF2272 domain-containing protein</fullName>
    </submittedName>
</protein>
<dbReference type="OrthoDB" id="3078754at2"/>
<dbReference type="EMBL" id="VHLG01000019">
    <property type="protein sequence ID" value="TPW27218.1"/>
    <property type="molecule type" value="Genomic_DNA"/>
</dbReference>
<dbReference type="InterPro" id="IPR019262">
    <property type="entry name" value="DUF2272"/>
</dbReference>
<dbReference type="AlphaFoldDB" id="A0A506U148"/>
<dbReference type="RefSeq" id="WP_141150960.1">
    <property type="nucleotide sequence ID" value="NZ_VHLG01000019.1"/>
</dbReference>
<reference evidence="2 3" key="1">
    <citation type="submission" date="2019-06" db="EMBL/GenBank/DDBJ databases">
        <authorList>
            <person name="Li M."/>
        </authorList>
    </citation>
    <scope>NUCLEOTIDE SEQUENCE [LARGE SCALE GENOMIC DNA]</scope>
    <source>
        <strain evidence="2 3">BGMRC2036</strain>
    </source>
</reference>
<name>A0A506U148_9HYPH</name>
<keyword evidence="3" id="KW-1185">Reference proteome</keyword>
<dbReference type="Pfam" id="PF10030">
    <property type="entry name" value="DUF2272"/>
    <property type="match status" value="1"/>
</dbReference>
<sequence length="249" mass="27529">MAFRDQLVAKALQQWEWFGKDRGRVDKYIDHSGKTTLESITNGQTNRRKETVEPFADRVGDFWLAMPTKDYDTLVKNYARQKGKLDGTIDLPWSAAFISYSMQVAGAGTAFPYAAGHAAWIVASIRNRQKNKLKASLVGYRLGEVPLQVGDLIGRPRGDDKNLKYDEAVAKGWFSSHSDIVVEIDSAHRKAFVIGGNVGQSVSKCDVSITADGKLDDPDGWFVHIRNNIENKPNEAIASLVDPAAFKVG</sequence>
<dbReference type="Proteomes" id="UP000318801">
    <property type="component" value="Unassembled WGS sequence"/>
</dbReference>